<dbReference type="EMBL" id="JAXCEH010000003">
    <property type="protein sequence ID" value="MFA1553448.1"/>
    <property type="molecule type" value="Genomic_DNA"/>
</dbReference>
<name>A0ABV4QS70_9ACTN</name>
<reference evidence="2 3" key="1">
    <citation type="submission" date="2023-11" db="EMBL/GenBank/DDBJ databases">
        <title>Actinomadura monticuli sp. nov., isolated from volcanic ash.</title>
        <authorList>
            <person name="Lee S.D."/>
            <person name="Yang H."/>
            <person name="Kim I.S."/>
        </authorList>
    </citation>
    <scope>NUCLEOTIDE SEQUENCE [LARGE SCALE GENOMIC DNA]</scope>
    <source>
        <strain evidence="2 3">DSM 45346</strain>
    </source>
</reference>
<gene>
    <name evidence="2" type="ORF">SM436_07060</name>
</gene>
<dbReference type="RefSeq" id="WP_371939843.1">
    <property type="nucleotide sequence ID" value="NZ_JAXCEH010000003.1"/>
</dbReference>
<accession>A0ABV4QS70</accession>
<organism evidence="2 3">
    <name type="scientific">Actinomadura chokoriensis</name>
    <dbReference type="NCBI Taxonomy" id="454156"/>
    <lineage>
        <taxon>Bacteria</taxon>
        <taxon>Bacillati</taxon>
        <taxon>Actinomycetota</taxon>
        <taxon>Actinomycetes</taxon>
        <taxon>Streptosporangiales</taxon>
        <taxon>Thermomonosporaceae</taxon>
        <taxon>Actinomadura</taxon>
    </lineage>
</organism>
<evidence type="ECO:0000313" key="3">
    <source>
        <dbReference type="Proteomes" id="UP001569904"/>
    </source>
</evidence>
<evidence type="ECO:0000313" key="2">
    <source>
        <dbReference type="EMBL" id="MFA1553448.1"/>
    </source>
</evidence>
<dbReference type="Proteomes" id="UP001569904">
    <property type="component" value="Unassembled WGS sequence"/>
</dbReference>
<sequence length="120" mass="13138">MHETKRHGRTVEGAPPAGGYERYVGGSPEAERVHFEKLARDVMRVQSKIKKRAGAARIERAFHAKATLGVETDPVPGARLGRAERNGMTSVILRHCPELAAVLPRDTSAFAPWRRTAVAS</sequence>
<proteinExistence type="predicted"/>
<protein>
    <submittedName>
        <fullName evidence="2">Uncharacterized protein</fullName>
    </submittedName>
</protein>
<feature type="region of interest" description="Disordered" evidence="1">
    <location>
        <begin position="1"/>
        <end position="25"/>
    </location>
</feature>
<comment type="caution">
    <text evidence="2">The sequence shown here is derived from an EMBL/GenBank/DDBJ whole genome shotgun (WGS) entry which is preliminary data.</text>
</comment>
<evidence type="ECO:0000256" key="1">
    <source>
        <dbReference type="SAM" id="MobiDB-lite"/>
    </source>
</evidence>
<keyword evidence="3" id="KW-1185">Reference proteome</keyword>